<gene>
    <name evidence="1" type="primary">27</name>
    <name evidence="1" type="ORF">SEA_EYRE_27</name>
</gene>
<reference evidence="2" key="1">
    <citation type="submission" date="2016-07" db="EMBL/GenBank/DDBJ databases">
        <authorList>
            <person name="Florea S."/>
            <person name="Webb J.S."/>
            <person name="Jaromczyk J."/>
            <person name="Schardl C.L."/>
        </authorList>
    </citation>
    <scope>NUCLEOTIDE SEQUENCE [LARGE SCALE GENOMIC DNA]</scope>
</reference>
<dbReference type="EMBL" id="KX557277">
    <property type="protein sequence ID" value="AOE44307.1"/>
    <property type="molecule type" value="Genomic_DNA"/>
</dbReference>
<dbReference type="GeneID" id="29068933"/>
<dbReference type="KEGG" id="vg:29068933"/>
<dbReference type="RefSeq" id="YP_009292418.1">
    <property type="nucleotide sequence ID" value="NC_031122.1"/>
</dbReference>
<dbReference type="Proteomes" id="UP000201149">
    <property type="component" value="Segment"/>
</dbReference>
<organism evidence="1 2">
    <name type="scientific">Gordonia phage Eyre</name>
    <dbReference type="NCBI Taxonomy" id="1887646"/>
    <lineage>
        <taxon>Viruses</taxon>
        <taxon>Duplodnaviria</taxon>
        <taxon>Heunggongvirae</taxon>
        <taxon>Uroviricota</taxon>
        <taxon>Caudoviricetes</taxon>
        <taxon>Eyrevirus</taxon>
        <taxon>Eyrevirus eyre</taxon>
    </lineage>
</organism>
<proteinExistence type="predicted"/>
<name>A0A1B3AZW3_9CAUD</name>
<keyword evidence="2" id="KW-1185">Reference proteome</keyword>
<evidence type="ECO:0000313" key="2">
    <source>
        <dbReference type="Proteomes" id="UP000201149"/>
    </source>
</evidence>
<sequence length="72" mass="8216">MTQYGQQALRLRDLISDMLGRKLLDLTLEYQESIDARRDDYRMFAQGGQPAGRDPDTIAAEYEAALRELHTG</sequence>
<evidence type="ECO:0000313" key="1">
    <source>
        <dbReference type="EMBL" id="AOE44307.1"/>
    </source>
</evidence>
<protein>
    <submittedName>
        <fullName evidence="1">Uncharacterized protein</fullName>
    </submittedName>
</protein>
<accession>A0A1B3AZW3</accession>